<feature type="compositionally biased region" description="Basic and acidic residues" evidence="1">
    <location>
        <begin position="320"/>
        <end position="339"/>
    </location>
</feature>
<keyword evidence="4" id="KW-1185">Reference proteome</keyword>
<keyword evidence="2" id="KW-0812">Transmembrane</keyword>
<evidence type="ECO:0000313" key="4">
    <source>
        <dbReference type="Proteomes" id="UP000318741"/>
    </source>
</evidence>
<reference evidence="3 4" key="1">
    <citation type="submission" date="2019-02" db="EMBL/GenBank/DDBJ databases">
        <title>Deep-cultivation of Planctomycetes and their phenomic and genomic characterization uncovers novel biology.</title>
        <authorList>
            <person name="Wiegand S."/>
            <person name="Jogler M."/>
            <person name="Boedeker C."/>
            <person name="Pinto D."/>
            <person name="Vollmers J."/>
            <person name="Rivas-Marin E."/>
            <person name="Kohn T."/>
            <person name="Peeters S.H."/>
            <person name="Heuer A."/>
            <person name="Rast P."/>
            <person name="Oberbeckmann S."/>
            <person name="Bunk B."/>
            <person name="Jeske O."/>
            <person name="Meyerdierks A."/>
            <person name="Storesund J.E."/>
            <person name="Kallscheuer N."/>
            <person name="Luecker S."/>
            <person name="Lage O.M."/>
            <person name="Pohl T."/>
            <person name="Merkel B.J."/>
            <person name="Hornburger P."/>
            <person name="Mueller R.-W."/>
            <person name="Bruemmer F."/>
            <person name="Labrenz M."/>
            <person name="Spormann A.M."/>
            <person name="Op den Camp H."/>
            <person name="Overmann J."/>
            <person name="Amann R."/>
            <person name="Jetten M.S.M."/>
            <person name="Mascher T."/>
            <person name="Medema M.H."/>
            <person name="Devos D.P."/>
            <person name="Kaster A.-K."/>
            <person name="Ovreas L."/>
            <person name="Rohde M."/>
            <person name="Galperin M.Y."/>
            <person name="Jogler C."/>
        </authorList>
    </citation>
    <scope>NUCLEOTIDE SEQUENCE [LARGE SCALE GENOMIC DNA]</scope>
    <source>
        <strain evidence="3 4">CA12</strain>
    </source>
</reference>
<feature type="compositionally biased region" description="Acidic residues" evidence="1">
    <location>
        <begin position="270"/>
        <end position="281"/>
    </location>
</feature>
<keyword evidence="2" id="KW-0472">Membrane</keyword>
<keyword evidence="3" id="KW-0808">Transferase</keyword>
<dbReference type="KEGG" id="acaf:CA12_19670"/>
<feature type="transmembrane region" description="Helical" evidence="2">
    <location>
        <begin position="34"/>
        <end position="52"/>
    </location>
</feature>
<dbReference type="SUPFAM" id="SSF48239">
    <property type="entry name" value="Terpenoid cyclases/Protein prenyltransferases"/>
    <property type="match status" value="1"/>
</dbReference>
<feature type="region of interest" description="Disordered" evidence="1">
    <location>
        <begin position="84"/>
        <end position="364"/>
    </location>
</feature>
<dbReference type="AlphaFoldDB" id="A0A517P932"/>
<dbReference type="CDD" id="cd00688">
    <property type="entry name" value="ISOPREN_C2_like"/>
    <property type="match status" value="1"/>
</dbReference>
<evidence type="ECO:0000256" key="1">
    <source>
        <dbReference type="SAM" id="MobiDB-lite"/>
    </source>
</evidence>
<evidence type="ECO:0000256" key="2">
    <source>
        <dbReference type="SAM" id="Phobius"/>
    </source>
</evidence>
<gene>
    <name evidence="3" type="ORF">CA12_19670</name>
</gene>
<feature type="compositionally biased region" description="Basic and acidic residues" evidence="1">
    <location>
        <begin position="421"/>
        <end position="432"/>
    </location>
</feature>
<sequence length="743" mass="81145">MWWALLTGSLLLAAAHLASMLSTGWGDRGTGTKSFLFSVVFHVALLCAVFAAKPSIDRMLGETGDRRTEPNRRFQVGSLRLDAAEAPAADRVPEPWRSIEPTSPRALSRSDLPDRAVEEVERNRDRAADPPADFTTPLETADRLNQPLPAPDRPDAVPDPLAPTLDPSPGQPAPVDAPIAALPDLSPTPRPLARRTLPSADATFQPIPRRERAEPDPFAAEMTLTERANLVPDLPRRATEDGPQPTEIDSPVSPAAPDVASLLPLPMLPDDPEVPESLEAPDPDRLAAPSLADLATATPRRTRPALPMESLDPLAASGLSERRNDLLPRPDPGERRDDGPQAVVTNTEGPRAPGVPDAYRLRDLSRRTEIAKQYGGTTESEEAVEAALAWFARSQEAAGYWDASEHGAGSGSDNDPVAEPDPDKRNTGRDADAGLTGLVTLSFLGAGYTRTGGKYAPAVDKAVRWLVAQQKEDGSLTGDANYYARMYSHGIAAYALAEALALEGDRPDPALRRAVEKAVAYIVAEQYPDGGWRYSQRVRVGDMSMFGWQVMALKSAENAGVPTPPETRARMINFLRDRSETVNADGELVQYPYGGLARYKREEGHAVKPSMTAEALFCKQILGLRRDQPAAKQAVEYLDRFPPELRTWNLYHWYYASLALHHHGGPEWERWNQGLRELLLEEQYKEGPQAGAWPVRPMRHNYTEYGGMLYSTAMATLCLEVYYRFSPASGGAAAMDGRADAEP</sequence>
<dbReference type="Proteomes" id="UP000318741">
    <property type="component" value="Chromosome"/>
</dbReference>
<dbReference type="InterPro" id="IPR008930">
    <property type="entry name" value="Terpenoid_cyclase/PrenylTrfase"/>
</dbReference>
<feature type="region of interest" description="Disordered" evidence="1">
    <location>
        <begin position="403"/>
        <end position="432"/>
    </location>
</feature>
<dbReference type="GO" id="GO:0016740">
    <property type="term" value="F:transferase activity"/>
    <property type="evidence" value="ECO:0007669"/>
    <property type="project" value="UniProtKB-KW"/>
</dbReference>
<evidence type="ECO:0000313" key="3">
    <source>
        <dbReference type="EMBL" id="QDT15872.1"/>
    </source>
</evidence>
<name>A0A517P932_9PLAN</name>
<proteinExistence type="predicted"/>
<protein>
    <submittedName>
        <fullName evidence="3">Prenyltransferase and squalene oxidase repeat protein</fullName>
    </submittedName>
</protein>
<organism evidence="3 4">
    <name type="scientific">Alienimonas californiensis</name>
    <dbReference type="NCBI Taxonomy" id="2527989"/>
    <lineage>
        <taxon>Bacteria</taxon>
        <taxon>Pseudomonadati</taxon>
        <taxon>Planctomycetota</taxon>
        <taxon>Planctomycetia</taxon>
        <taxon>Planctomycetales</taxon>
        <taxon>Planctomycetaceae</taxon>
        <taxon>Alienimonas</taxon>
    </lineage>
</organism>
<keyword evidence="2" id="KW-1133">Transmembrane helix</keyword>
<dbReference type="EMBL" id="CP036265">
    <property type="protein sequence ID" value="QDT15872.1"/>
    <property type="molecule type" value="Genomic_DNA"/>
</dbReference>
<accession>A0A517P932</accession>
<dbReference type="Gene3D" id="1.50.10.20">
    <property type="match status" value="1"/>
</dbReference>
<feature type="compositionally biased region" description="Basic and acidic residues" evidence="1">
    <location>
        <begin position="111"/>
        <end position="128"/>
    </location>
</feature>